<reference evidence="8" key="2">
    <citation type="submission" date="2020-09" db="EMBL/GenBank/DDBJ databases">
        <authorList>
            <person name="Sun Q."/>
            <person name="Ohkuma M."/>
        </authorList>
    </citation>
    <scope>NUCLEOTIDE SEQUENCE</scope>
    <source>
        <strain evidence="8">JCM 4125</strain>
    </source>
</reference>
<accession>A0A918HPS7</accession>
<protein>
    <recommendedName>
        <fullName evidence="2">histidine kinase</fullName>
        <ecNumber evidence="2">2.7.13.3</ecNumber>
    </recommendedName>
</protein>
<evidence type="ECO:0000256" key="3">
    <source>
        <dbReference type="ARBA" id="ARBA00022553"/>
    </source>
</evidence>
<sequence>MTDTDESLRALLAVWPGRFRFPGLLVALSDGRPVPLEELALTALEGIAGDHDEYRACTGLISDGQFQVAEEMLAECQALDTDRIEELRTRLGRRRAECLQLLLGRVQQLMDRAAAADVDVVPDRDALTALCARSWPRVEERLSADVTALEEAVDHKRAALSRRCEETAAQGGDPDALAACRALLDAGQLRAVALLLTDGDAPRPGPEGVPPLRGWAQAAEDPSEVLKWHLTPLTRPLTYDRWRPVDPAGQELLEAYEALADNNEATVARFARALTEFLGAGDRPAPPVHRVEGGYLTAITGVFAEAEIARFWPTGSVELFVAEPETTHRPEIDLGQPHIAVGRSLRASALAERTACAVLDLGHLVELVTLRAHIPVQLLRVLGRQWPLDAFTGGSAASLETLLGSDPGERWHTLRWMVDLTGLGDLTTADALSFQAGPDTALLHLFLEFLARPRAASSARDGYAVVRDWAKDPSFARTVEHAALTPIADSAAAQVAFWAALSAAVPGQRVTFEEILLSAASVAGDDMADDGHEAEVRRGLAQLAALPLVDSADAERIVFHRCGVLLVLGGDADRRLESAVARLAEEASADGAGVGHAFRPDDWRLYRYALRPELRHYRQLAAASTTTPEELTFATEALTATAGELPDGVRLEGESDLAVTLLTMREPFTTQYPKVELQIHAPDSCPVTVSAAGLERILYELLTNAAEACAEHGDPTVRATITPLSAEFAVDIQDNGPGLAYAEGTEHTVFRKGESTRGPDRGTGLYHARRLARGVDGDLSVRSRVLGHPVLRGAHFRLLLPRA</sequence>
<dbReference type="InterPro" id="IPR005467">
    <property type="entry name" value="His_kinase_dom"/>
</dbReference>
<dbReference type="InterPro" id="IPR036890">
    <property type="entry name" value="HATPase_C_sf"/>
</dbReference>
<evidence type="ECO:0000256" key="2">
    <source>
        <dbReference type="ARBA" id="ARBA00012438"/>
    </source>
</evidence>
<proteinExistence type="predicted"/>
<keyword evidence="4" id="KW-0808">Transferase</keyword>
<dbReference type="SUPFAM" id="SSF55874">
    <property type="entry name" value="ATPase domain of HSP90 chaperone/DNA topoisomerase II/histidine kinase"/>
    <property type="match status" value="1"/>
</dbReference>
<feature type="domain" description="Histidine kinase" evidence="7">
    <location>
        <begin position="694"/>
        <end position="803"/>
    </location>
</feature>
<dbReference type="InterPro" id="IPR050980">
    <property type="entry name" value="2C_sensor_his_kinase"/>
</dbReference>
<keyword evidence="5" id="KW-0418">Kinase</keyword>
<dbReference type="InterPro" id="IPR003594">
    <property type="entry name" value="HATPase_dom"/>
</dbReference>
<dbReference type="GO" id="GO:0000160">
    <property type="term" value="P:phosphorelay signal transduction system"/>
    <property type="evidence" value="ECO:0007669"/>
    <property type="project" value="UniProtKB-KW"/>
</dbReference>
<comment type="caution">
    <text evidence="8">The sequence shown here is derived from an EMBL/GenBank/DDBJ whole genome shotgun (WGS) entry which is preliminary data.</text>
</comment>
<dbReference type="PANTHER" id="PTHR44936">
    <property type="entry name" value="SENSOR PROTEIN CREC"/>
    <property type="match status" value="1"/>
</dbReference>
<dbReference type="AlphaFoldDB" id="A0A918HPS7"/>
<evidence type="ECO:0000256" key="1">
    <source>
        <dbReference type="ARBA" id="ARBA00000085"/>
    </source>
</evidence>
<evidence type="ECO:0000256" key="6">
    <source>
        <dbReference type="ARBA" id="ARBA00023012"/>
    </source>
</evidence>
<organism evidence="8 9">
    <name type="scientific">Streptomyces phaeofaciens</name>
    <dbReference type="NCBI Taxonomy" id="68254"/>
    <lineage>
        <taxon>Bacteria</taxon>
        <taxon>Bacillati</taxon>
        <taxon>Actinomycetota</taxon>
        <taxon>Actinomycetes</taxon>
        <taxon>Kitasatosporales</taxon>
        <taxon>Streptomycetaceae</taxon>
        <taxon>Streptomyces</taxon>
    </lineage>
</organism>
<dbReference type="EC" id="2.7.13.3" evidence="2"/>
<dbReference type="Pfam" id="PF02518">
    <property type="entry name" value="HATPase_c"/>
    <property type="match status" value="1"/>
</dbReference>
<dbReference type="PANTHER" id="PTHR44936:SF9">
    <property type="entry name" value="SENSOR PROTEIN CREC"/>
    <property type="match status" value="1"/>
</dbReference>
<evidence type="ECO:0000313" key="9">
    <source>
        <dbReference type="Proteomes" id="UP000646776"/>
    </source>
</evidence>
<keyword evidence="6" id="KW-0902">Two-component regulatory system</keyword>
<reference evidence="8" key="1">
    <citation type="journal article" date="2014" name="Int. J. Syst. Evol. Microbiol.">
        <title>Complete genome sequence of Corynebacterium casei LMG S-19264T (=DSM 44701T), isolated from a smear-ripened cheese.</title>
        <authorList>
            <consortium name="US DOE Joint Genome Institute (JGI-PGF)"/>
            <person name="Walter F."/>
            <person name="Albersmeier A."/>
            <person name="Kalinowski J."/>
            <person name="Ruckert C."/>
        </authorList>
    </citation>
    <scope>NUCLEOTIDE SEQUENCE</scope>
    <source>
        <strain evidence="8">JCM 4125</strain>
    </source>
</reference>
<evidence type="ECO:0000259" key="7">
    <source>
        <dbReference type="PROSITE" id="PS50109"/>
    </source>
</evidence>
<dbReference type="GO" id="GO:0004673">
    <property type="term" value="F:protein histidine kinase activity"/>
    <property type="evidence" value="ECO:0007669"/>
    <property type="project" value="UniProtKB-EC"/>
</dbReference>
<dbReference type="Gene3D" id="3.30.565.10">
    <property type="entry name" value="Histidine kinase-like ATPase, C-terminal domain"/>
    <property type="match status" value="1"/>
</dbReference>
<dbReference type="RefSeq" id="WP_189717006.1">
    <property type="nucleotide sequence ID" value="NZ_BMSA01000030.1"/>
</dbReference>
<keyword evidence="3" id="KW-0597">Phosphoprotein</keyword>
<gene>
    <name evidence="8" type="ORF">GCM10010226_74230</name>
</gene>
<dbReference type="PROSITE" id="PS50109">
    <property type="entry name" value="HIS_KIN"/>
    <property type="match status" value="1"/>
</dbReference>
<keyword evidence="9" id="KW-1185">Reference proteome</keyword>
<evidence type="ECO:0000256" key="4">
    <source>
        <dbReference type="ARBA" id="ARBA00022679"/>
    </source>
</evidence>
<evidence type="ECO:0000313" key="8">
    <source>
        <dbReference type="EMBL" id="GGT84746.1"/>
    </source>
</evidence>
<dbReference type="EMBL" id="BMSA01000030">
    <property type="protein sequence ID" value="GGT84746.1"/>
    <property type="molecule type" value="Genomic_DNA"/>
</dbReference>
<dbReference type="SMART" id="SM00387">
    <property type="entry name" value="HATPase_c"/>
    <property type="match status" value="1"/>
</dbReference>
<dbReference type="Proteomes" id="UP000646776">
    <property type="component" value="Unassembled WGS sequence"/>
</dbReference>
<comment type="catalytic activity">
    <reaction evidence="1">
        <text>ATP + protein L-histidine = ADP + protein N-phospho-L-histidine.</text>
        <dbReference type="EC" id="2.7.13.3"/>
    </reaction>
</comment>
<evidence type="ECO:0000256" key="5">
    <source>
        <dbReference type="ARBA" id="ARBA00022777"/>
    </source>
</evidence>
<name>A0A918HPS7_9ACTN</name>